<reference evidence="2 3" key="1">
    <citation type="submission" date="2015-08" db="EMBL/GenBank/DDBJ databases">
        <authorList>
            <person name="Babu N.S."/>
            <person name="Beckwith C.J."/>
            <person name="Beseler K.G."/>
            <person name="Brison A."/>
            <person name="Carone J.V."/>
            <person name="Caskin T.P."/>
            <person name="Diamond M."/>
            <person name="Durham M.E."/>
            <person name="Foxe J.M."/>
            <person name="Go M."/>
            <person name="Henderson B.A."/>
            <person name="Jones I.B."/>
            <person name="McGettigan J.A."/>
            <person name="Micheletti S.J."/>
            <person name="Nasrallah M.E."/>
            <person name="Ortiz D."/>
            <person name="Piller C.R."/>
            <person name="Privatt S.R."/>
            <person name="Schneider S.L."/>
            <person name="Sharp S."/>
            <person name="Smith T.C."/>
            <person name="Stanton J.D."/>
            <person name="Ullery H.E."/>
            <person name="Wilson R.J."/>
            <person name="Serrano M.G."/>
            <person name="Buck G."/>
            <person name="Lee V."/>
            <person name="Wang Y."/>
            <person name="Carvalho R."/>
            <person name="Voegtly L."/>
            <person name="Shi R."/>
            <person name="Duckworth R."/>
            <person name="Johnson A."/>
            <person name="Loviza R."/>
            <person name="Walstead R."/>
            <person name="Shah Z."/>
            <person name="Kiflezghi M."/>
            <person name="Wade K."/>
            <person name="Ball S.L."/>
            <person name="Bradley K.W."/>
            <person name="Asai D.J."/>
            <person name="Bowman C.A."/>
            <person name="Russell D.A."/>
            <person name="Pope W.H."/>
            <person name="Jacobs-Sera D."/>
            <person name="Hendrix R.W."/>
            <person name="Hatfull G.F."/>
        </authorList>
    </citation>
    <scope>NUCLEOTIDE SEQUENCE [LARGE SCALE GENOMIC DNA]</scope>
    <source>
        <strain evidence="2 3">DSM 27648</strain>
    </source>
</reference>
<accession>A0A0K1Q9Q3</accession>
<evidence type="ECO:0000256" key="1">
    <source>
        <dbReference type="SAM" id="MobiDB-lite"/>
    </source>
</evidence>
<name>A0A0K1Q9Q3_9BACT</name>
<keyword evidence="3" id="KW-1185">Reference proteome</keyword>
<dbReference type="KEGG" id="llu:AKJ09_09126"/>
<protein>
    <submittedName>
        <fullName evidence="2">Outer membrane protein OmpA</fullName>
    </submittedName>
</protein>
<feature type="region of interest" description="Disordered" evidence="1">
    <location>
        <begin position="298"/>
        <end position="339"/>
    </location>
</feature>
<gene>
    <name evidence="2" type="ORF">AKJ09_09126</name>
</gene>
<evidence type="ECO:0000313" key="2">
    <source>
        <dbReference type="EMBL" id="AKV02463.1"/>
    </source>
</evidence>
<evidence type="ECO:0000313" key="3">
    <source>
        <dbReference type="Proteomes" id="UP000064967"/>
    </source>
</evidence>
<proteinExistence type="predicted"/>
<feature type="compositionally biased region" description="Basic and acidic residues" evidence="1">
    <location>
        <begin position="298"/>
        <end position="313"/>
    </location>
</feature>
<organism evidence="2 3">
    <name type="scientific">Labilithrix luteola</name>
    <dbReference type="NCBI Taxonomy" id="1391654"/>
    <lineage>
        <taxon>Bacteria</taxon>
        <taxon>Pseudomonadati</taxon>
        <taxon>Myxococcota</taxon>
        <taxon>Polyangia</taxon>
        <taxon>Polyangiales</taxon>
        <taxon>Labilitrichaceae</taxon>
        <taxon>Labilithrix</taxon>
    </lineage>
</organism>
<dbReference type="EMBL" id="CP012333">
    <property type="protein sequence ID" value="AKV02463.1"/>
    <property type="molecule type" value="Genomic_DNA"/>
</dbReference>
<dbReference type="STRING" id="1391654.AKJ09_09126"/>
<dbReference type="Proteomes" id="UP000064967">
    <property type="component" value="Chromosome"/>
</dbReference>
<dbReference type="AlphaFoldDB" id="A0A0K1Q9Q3"/>
<sequence length="339" mass="35473">MRFATVSGTETVAAGQVGFGLVTTYLSRPVLLHVASPGPGGSDQYVVNNQVNSNFLFAYGVTNRLELDIALPVTFWQTGAGTTPITGASGDGLPNTAIRDLRFGAAFAIIPRNRVSPEQAAGAAEPKGNAYSLTARFVTTAPISDADFAGDRTAVLVPSLSADYRIQKFFFGAELGVRIRPVTEFAGARVGTQLATGLGAGYDILARDRLSLMLEGRAYVNFAEQHDTSQSAFGISTTENGKHITPAEWFLGLRSAPILDGDVAIFGGGGGPIPIGEAAITVPRFRFILGVTYAPLKRDNDGDGVPDKNDRCPTRPGVSGGEHPGCPAGETGDGETKPQ</sequence>